<feature type="region of interest" description="Disordered" evidence="16">
    <location>
        <begin position="286"/>
        <end position="370"/>
    </location>
</feature>
<evidence type="ECO:0000256" key="7">
    <source>
        <dbReference type="ARBA" id="ARBA00022737"/>
    </source>
</evidence>
<evidence type="ECO:0000256" key="15">
    <source>
        <dbReference type="ARBA" id="ARBA00077278"/>
    </source>
</evidence>
<dbReference type="InterPro" id="IPR045058">
    <property type="entry name" value="GIMA/IAN/Toc"/>
</dbReference>
<keyword evidence="19" id="KW-1185">Reference proteome</keyword>
<comment type="caution">
    <text evidence="18">The sequence shown here is derived from an EMBL/GenBank/DDBJ whole genome shotgun (WGS) entry which is preliminary data.</text>
</comment>
<reference evidence="18 19" key="1">
    <citation type="submission" date="2019-04" db="EMBL/GenBank/DDBJ databases">
        <title>Chromosome genome assembly for Takifugu flavidus.</title>
        <authorList>
            <person name="Xiao S."/>
        </authorList>
    </citation>
    <scope>NUCLEOTIDE SEQUENCE [LARGE SCALE GENOMIC DNA]</scope>
    <source>
        <strain evidence="18">HTHZ2018</strain>
        <tissue evidence="18">Muscle</tissue>
    </source>
</reference>
<evidence type="ECO:0000256" key="13">
    <source>
        <dbReference type="ARBA" id="ARBA00056809"/>
    </source>
</evidence>
<keyword evidence="9" id="KW-0256">Endoplasmic reticulum</keyword>
<accession>A0A5C6MU69</accession>
<dbReference type="GO" id="GO:0005525">
    <property type="term" value="F:GTP binding"/>
    <property type="evidence" value="ECO:0007669"/>
    <property type="project" value="UniProtKB-KW"/>
</dbReference>
<evidence type="ECO:0000313" key="18">
    <source>
        <dbReference type="EMBL" id="TWW58513.1"/>
    </source>
</evidence>
<comment type="subcellular location">
    <subcellularLocation>
        <location evidence="3">Cytoplasm</location>
        <location evidence="3">Cytosol</location>
    </subcellularLocation>
    <subcellularLocation>
        <location evidence="2">Endoplasmic reticulum</location>
    </subcellularLocation>
    <subcellularLocation>
        <location evidence="4">Golgi apparatus</location>
    </subcellularLocation>
    <subcellularLocation>
        <location evidence="1">Mitochondrion</location>
    </subcellularLocation>
</comment>
<gene>
    <name evidence="18" type="ORF">D4764_06G0000430</name>
</gene>
<organism evidence="18 19">
    <name type="scientific">Takifugu flavidus</name>
    <name type="common">sansaifugu</name>
    <dbReference type="NCBI Taxonomy" id="433684"/>
    <lineage>
        <taxon>Eukaryota</taxon>
        <taxon>Metazoa</taxon>
        <taxon>Chordata</taxon>
        <taxon>Craniata</taxon>
        <taxon>Vertebrata</taxon>
        <taxon>Euteleostomi</taxon>
        <taxon>Actinopterygii</taxon>
        <taxon>Neopterygii</taxon>
        <taxon>Teleostei</taxon>
        <taxon>Neoteleostei</taxon>
        <taxon>Acanthomorphata</taxon>
        <taxon>Eupercaria</taxon>
        <taxon>Tetraodontiformes</taxon>
        <taxon>Tetradontoidea</taxon>
        <taxon>Tetraodontidae</taxon>
        <taxon>Takifugu</taxon>
    </lineage>
</organism>
<evidence type="ECO:0000256" key="4">
    <source>
        <dbReference type="ARBA" id="ARBA00004555"/>
    </source>
</evidence>
<evidence type="ECO:0000256" key="8">
    <source>
        <dbReference type="ARBA" id="ARBA00022741"/>
    </source>
</evidence>
<evidence type="ECO:0000256" key="12">
    <source>
        <dbReference type="ARBA" id="ARBA00023134"/>
    </source>
</evidence>
<keyword evidence="10" id="KW-0333">Golgi apparatus</keyword>
<evidence type="ECO:0000256" key="3">
    <source>
        <dbReference type="ARBA" id="ARBA00004514"/>
    </source>
</evidence>
<dbReference type="Pfam" id="PF04548">
    <property type="entry name" value="AIG1"/>
    <property type="match status" value="2"/>
</dbReference>
<evidence type="ECO:0000256" key="1">
    <source>
        <dbReference type="ARBA" id="ARBA00004173"/>
    </source>
</evidence>
<dbReference type="GO" id="GO:0005794">
    <property type="term" value="C:Golgi apparatus"/>
    <property type="evidence" value="ECO:0007669"/>
    <property type="project" value="UniProtKB-SubCell"/>
</dbReference>
<comment type="similarity">
    <text evidence="5">Belongs to the TRAFAC class TrmE-Era-EngA-EngB-Septin-like GTPase superfamily. AIG1/Toc34/Toc159-like paraseptin GTPase family. IAN subfamily.</text>
</comment>
<proteinExistence type="inferred from homology"/>
<feature type="region of interest" description="Disordered" evidence="16">
    <location>
        <begin position="224"/>
        <end position="264"/>
    </location>
</feature>
<dbReference type="GO" id="GO:0005739">
    <property type="term" value="C:mitochondrion"/>
    <property type="evidence" value="ECO:0007669"/>
    <property type="project" value="UniProtKB-SubCell"/>
</dbReference>
<comment type="function">
    <text evidence="13">Exerts an anti-apoptotic effect in the immune system and is involved in responses to infections.</text>
</comment>
<dbReference type="GO" id="GO:0005829">
    <property type="term" value="C:cytosol"/>
    <property type="evidence" value="ECO:0007669"/>
    <property type="project" value="UniProtKB-SubCell"/>
</dbReference>
<keyword evidence="7" id="KW-0677">Repeat</keyword>
<evidence type="ECO:0000256" key="2">
    <source>
        <dbReference type="ARBA" id="ARBA00004240"/>
    </source>
</evidence>
<keyword evidence="8" id="KW-0547">Nucleotide-binding</keyword>
<feature type="compositionally biased region" description="Low complexity" evidence="16">
    <location>
        <begin position="335"/>
        <end position="370"/>
    </location>
</feature>
<evidence type="ECO:0000256" key="9">
    <source>
        <dbReference type="ARBA" id="ARBA00022824"/>
    </source>
</evidence>
<dbReference type="CDD" id="cd01852">
    <property type="entry name" value="AIG1"/>
    <property type="match status" value="1"/>
</dbReference>
<dbReference type="FunFam" id="3.40.50.300:FF:002274">
    <property type="entry name" value="Si:dkeyp-69e1.8"/>
    <property type="match status" value="1"/>
</dbReference>
<dbReference type="FunFam" id="3.40.50.300:FF:000536">
    <property type="entry name" value="GTPase IMAP family member 8"/>
    <property type="match status" value="1"/>
</dbReference>
<evidence type="ECO:0000256" key="5">
    <source>
        <dbReference type="ARBA" id="ARBA00008535"/>
    </source>
</evidence>
<dbReference type="Gene3D" id="3.40.50.300">
    <property type="entry name" value="P-loop containing nucleotide triphosphate hydrolases"/>
    <property type="match status" value="2"/>
</dbReference>
<protein>
    <recommendedName>
        <fullName evidence="14">GTPase IMAP family member 8</fullName>
    </recommendedName>
    <alternativeName>
        <fullName evidence="15">Immune-associated nucleotide-binding protein 9</fullName>
    </alternativeName>
</protein>
<evidence type="ECO:0000313" key="19">
    <source>
        <dbReference type="Proteomes" id="UP000324091"/>
    </source>
</evidence>
<dbReference type="SUPFAM" id="SSF52540">
    <property type="entry name" value="P-loop containing nucleoside triphosphate hydrolases"/>
    <property type="match status" value="2"/>
</dbReference>
<keyword evidence="11" id="KW-0496">Mitochondrion</keyword>
<dbReference type="InterPro" id="IPR006703">
    <property type="entry name" value="G_AIG1"/>
</dbReference>
<evidence type="ECO:0000256" key="6">
    <source>
        <dbReference type="ARBA" id="ARBA00022490"/>
    </source>
</evidence>
<dbReference type="PANTHER" id="PTHR10903:SF167">
    <property type="entry name" value="GTPASE IMAP FAMILY MEMBER 6-RELATED"/>
    <property type="match status" value="1"/>
</dbReference>
<dbReference type="PANTHER" id="PTHR10903">
    <property type="entry name" value="GTPASE, IMAP FAMILY MEMBER-RELATED"/>
    <property type="match status" value="1"/>
</dbReference>
<name>A0A5C6MU69_9TELE</name>
<sequence length="816" mass="89184">MSGHRTGSPYGSWGPEVRLVLLGNIGCGKTTSADTILGQLSPVSVSSSRSCQLRSGTFDQRNVRLVEAPRWYWSGGKMEESVRKETQRAVTLVAPGLHAILLLVPVNQFTEMDSQVPAELQELFGEEVLAHTIVLLTCGDYLMRLKAEEYLQKQPPGLRGLIAQCGGRYHVFNNRQQQNREQVQQLLEKVDSMVRESGEFHMKTDQERQLEKRVKERKQELMEEYRAQKEQRKESKASQHLGDAKPRSSSDGPEERTTSMDRERNGMEAGAGLSHVHNRLYADHQSASPYEREVTSSPSPRLKSGGAILSQKPEVKPPPSQTGHYRFSGAEDGPSEVSLTSSSQLLVFSSSTSSPSSSATSSSSSSFPTVSSAPELRLVLLGRSGSGKSTAGNVILGQEEFKTLPESLTAVTKACEKKRNVVEGRRVAVVDTPDWFNSERTPDEVRAEISACVTLSSPGPHVFLFCVPLDQPAKTELQALAALESVFGPEAVQKHTIVLFTHADRLKESKRGGGVEAYIAGQRGDLLKLVEKCRDRFHVLELGSDLQHQNNVSQLLENVEQTVEEAGGQCYSCPAFQEAEDRVRQRQMEIVRERKRNKVEEEGRADVRQLGSQRRVLYPYLQPLAEAEEEEVKEDEIERTRDEAEMSVKAVNIESLPPVSLSHLSPSLVQSVMEKMQPCAQHFYKLMSNGAGSVGSGATRVKNSPVWATVGSRAQDIQKMVAESPVWERVGSSAGQVSKLVGDRVPKVVVESSAWVGSGAKAAAASPVWGKVGSGAKLVADGSVRVGTGIGAGAKTVAQSPLWGKMGSAPKRGPRW</sequence>
<evidence type="ECO:0000259" key="17">
    <source>
        <dbReference type="PROSITE" id="PS51720"/>
    </source>
</evidence>
<evidence type="ECO:0000256" key="11">
    <source>
        <dbReference type="ARBA" id="ARBA00023128"/>
    </source>
</evidence>
<feature type="domain" description="AIG1-type G" evidence="17">
    <location>
        <begin position="373"/>
        <end position="580"/>
    </location>
</feature>
<dbReference type="AlphaFoldDB" id="A0A5C6MU69"/>
<keyword evidence="6" id="KW-0963">Cytoplasm</keyword>
<dbReference type="GO" id="GO:0005783">
    <property type="term" value="C:endoplasmic reticulum"/>
    <property type="evidence" value="ECO:0007669"/>
    <property type="project" value="UniProtKB-SubCell"/>
</dbReference>
<evidence type="ECO:0000256" key="10">
    <source>
        <dbReference type="ARBA" id="ARBA00023034"/>
    </source>
</evidence>
<evidence type="ECO:0000256" key="16">
    <source>
        <dbReference type="SAM" id="MobiDB-lite"/>
    </source>
</evidence>
<keyword evidence="12" id="KW-0342">GTP-binding</keyword>
<dbReference type="EMBL" id="RHFK02000019">
    <property type="protein sequence ID" value="TWW58513.1"/>
    <property type="molecule type" value="Genomic_DNA"/>
</dbReference>
<dbReference type="InterPro" id="IPR027417">
    <property type="entry name" value="P-loop_NTPase"/>
</dbReference>
<dbReference type="Proteomes" id="UP000324091">
    <property type="component" value="Chromosome 6"/>
</dbReference>
<evidence type="ECO:0000256" key="14">
    <source>
        <dbReference type="ARBA" id="ARBA00073539"/>
    </source>
</evidence>
<feature type="domain" description="AIG1-type G" evidence="17">
    <location>
        <begin position="14"/>
        <end position="211"/>
    </location>
</feature>
<dbReference type="PROSITE" id="PS51720">
    <property type="entry name" value="G_AIG1"/>
    <property type="match status" value="2"/>
</dbReference>